<organism evidence="1 2">
    <name type="scientific">Romanomermis culicivorax</name>
    <name type="common">Nematode worm</name>
    <dbReference type="NCBI Taxonomy" id="13658"/>
    <lineage>
        <taxon>Eukaryota</taxon>
        <taxon>Metazoa</taxon>
        <taxon>Ecdysozoa</taxon>
        <taxon>Nematoda</taxon>
        <taxon>Enoplea</taxon>
        <taxon>Dorylaimia</taxon>
        <taxon>Mermithida</taxon>
        <taxon>Mermithoidea</taxon>
        <taxon>Mermithidae</taxon>
        <taxon>Romanomermis</taxon>
    </lineage>
</organism>
<reference evidence="2" key="1">
    <citation type="submission" date="2022-11" db="UniProtKB">
        <authorList>
            <consortium name="WormBaseParasite"/>
        </authorList>
    </citation>
    <scope>IDENTIFICATION</scope>
</reference>
<dbReference type="Proteomes" id="UP000887565">
    <property type="component" value="Unplaced"/>
</dbReference>
<evidence type="ECO:0000313" key="2">
    <source>
        <dbReference type="WBParaSite" id="nRc.2.0.1.t47984-RA"/>
    </source>
</evidence>
<protein>
    <submittedName>
        <fullName evidence="2">Uncharacterized protein</fullName>
    </submittedName>
</protein>
<name>A0A915LA89_ROMCU</name>
<dbReference type="WBParaSite" id="nRc.2.0.1.t47984-RA">
    <property type="protein sequence ID" value="nRc.2.0.1.t47984-RA"/>
    <property type="gene ID" value="nRc.2.0.1.g47984"/>
</dbReference>
<keyword evidence="1" id="KW-1185">Reference proteome</keyword>
<dbReference type="AlphaFoldDB" id="A0A915LA89"/>
<accession>A0A915LA89</accession>
<proteinExistence type="predicted"/>
<sequence>MCKILHKVCILSGKLRIDRFPTRNLVFTKFRKVHCILSELFKRLTSSSSSNSISSSSSSTEVIDFKKATYLINKVRKIYGIRLIVLIDSRKI</sequence>
<evidence type="ECO:0000313" key="1">
    <source>
        <dbReference type="Proteomes" id="UP000887565"/>
    </source>
</evidence>